<dbReference type="InterPro" id="IPR050281">
    <property type="entry name" value="Flavin_monoamine_oxidase"/>
</dbReference>
<dbReference type="Gene3D" id="3.50.50.60">
    <property type="entry name" value="FAD/NAD(P)-binding domain"/>
    <property type="match status" value="1"/>
</dbReference>
<reference evidence="3" key="1">
    <citation type="submission" date="2021-05" db="EMBL/GenBank/DDBJ databases">
        <authorList>
            <person name="Alioto T."/>
            <person name="Alioto T."/>
            <person name="Gomez Garrido J."/>
        </authorList>
    </citation>
    <scope>NUCLEOTIDE SEQUENCE</scope>
</reference>
<keyword evidence="1" id="KW-0732">Signal</keyword>
<dbReference type="InterPro" id="IPR036188">
    <property type="entry name" value="FAD/NAD-bd_sf"/>
</dbReference>
<evidence type="ECO:0000259" key="2">
    <source>
        <dbReference type="Pfam" id="PF01593"/>
    </source>
</evidence>
<dbReference type="Gene3D" id="3.90.660.10">
    <property type="match status" value="1"/>
</dbReference>
<dbReference type="EMBL" id="HBUF01120199">
    <property type="protein sequence ID" value="CAG6641995.1"/>
    <property type="molecule type" value="Transcribed_RNA"/>
</dbReference>
<feature type="signal peptide" evidence="1">
    <location>
        <begin position="1"/>
        <end position="15"/>
    </location>
</feature>
<accession>A0A8D8R0I1</accession>
<name>A0A8D8R0I1_9HEMI</name>
<evidence type="ECO:0000256" key="1">
    <source>
        <dbReference type="SAM" id="SignalP"/>
    </source>
</evidence>
<feature type="domain" description="Amine oxidase" evidence="2">
    <location>
        <begin position="40"/>
        <end position="505"/>
    </location>
</feature>
<sequence>MNLLLFLLSIITVSAVGIHSVRCADSQNKTKLIIIGAGPSGLAAATKLITDGVDEFIILEAENRIGGRVYNLPYEGDTFIDMGAQWVHGQEGNPVYQMAKEHQLVKEECPTFSGVLCFNSSREPVDKELASKLLKTMFDVVESQDEESVRDMSNYNGSLGDFVLERVRTQLSNNASLSHLLSSPRFEELVEYFGKYENSVDGSDSWFQTSAKGLAQYESLKGCNNVEWKKGGYGNVFKLLMKQLPGQTQIDLSNKILLNKEVTKINWTDPNVVLVECADGTSYTGDKVLITVSLGVLKTKPDLFVPQLPSWKTNAIENVFFGTLDKIFLRFPHKWWPAGVGEFTGLNFVWTKHDEETLFKEVGGVDDRPWVIDITGFYTNTEDPLTLLGWISGPSARYMETLTDTQVGIDTMKLLRHFFSNSSIPEPTRVVKSTWNSNPHFKGSYSSRSLKTERANTSQSELAKPVINTRGDRVALMFAGEATNPTHYGTVHGAVETGWREADRIVNLRIRDALVAIGSPAAI</sequence>
<proteinExistence type="predicted"/>
<dbReference type="SUPFAM" id="SSF51905">
    <property type="entry name" value="FAD/NAD(P)-binding domain"/>
    <property type="match status" value="1"/>
</dbReference>
<dbReference type="AlphaFoldDB" id="A0A8D8R0I1"/>
<organism evidence="3">
    <name type="scientific">Cacopsylla melanoneura</name>
    <dbReference type="NCBI Taxonomy" id="428564"/>
    <lineage>
        <taxon>Eukaryota</taxon>
        <taxon>Metazoa</taxon>
        <taxon>Ecdysozoa</taxon>
        <taxon>Arthropoda</taxon>
        <taxon>Hexapoda</taxon>
        <taxon>Insecta</taxon>
        <taxon>Pterygota</taxon>
        <taxon>Neoptera</taxon>
        <taxon>Paraneoptera</taxon>
        <taxon>Hemiptera</taxon>
        <taxon>Sternorrhyncha</taxon>
        <taxon>Psylloidea</taxon>
        <taxon>Psyllidae</taxon>
        <taxon>Psyllinae</taxon>
        <taxon>Cacopsylla</taxon>
    </lineage>
</organism>
<protein>
    <submittedName>
        <fullName evidence="3">Spermine oxidase</fullName>
    </submittedName>
</protein>
<evidence type="ECO:0000313" key="3">
    <source>
        <dbReference type="EMBL" id="CAG6641995.1"/>
    </source>
</evidence>
<dbReference type="GO" id="GO:0046592">
    <property type="term" value="F:polyamine oxidase activity"/>
    <property type="evidence" value="ECO:0007669"/>
    <property type="project" value="TreeGrafter"/>
</dbReference>
<dbReference type="InterPro" id="IPR002937">
    <property type="entry name" value="Amino_oxidase"/>
</dbReference>
<dbReference type="SUPFAM" id="SSF54373">
    <property type="entry name" value="FAD-linked reductases, C-terminal domain"/>
    <property type="match status" value="1"/>
</dbReference>
<dbReference type="PANTHER" id="PTHR10742:SF398">
    <property type="entry name" value="AMINE OXIDASE DOMAIN-CONTAINING PROTEIN-RELATED"/>
    <property type="match status" value="1"/>
</dbReference>
<dbReference type="Pfam" id="PF01593">
    <property type="entry name" value="Amino_oxidase"/>
    <property type="match status" value="1"/>
</dbReference>
<dbReference type="PANTHER" id="PTHR10742">
    <property type="entry name" value="FLAVIN MONOAMINE OXIDASE"/>
    <property type="match status" value="1"/>
</dbReference>
<feature type="chain" id="PRO_5034590644" evidence="1">
    <location>
        <begin position="16"/>
        <end position="523"/>
    </location>
</feature>